<evidence type="ECO:0000256" key="2">
    <source>
        <dbReference type="ARBA" id="ARBA00010136"/>
    </source>
</evidence>
<dbReference type="GO" id="GO:0070006">
    <property type="term" value="F:metalloaminopeptidase activity"/>
    <property type="evidence" value="ECO:0007669"/>
    <property type="project" value="TreeGrafter"/>
</dbReference>
<dbReference type="GO" id="GO:0008270">
    <property type="term" value="F:zinc ion binding"/>
    <property type="evidence" value="ECO:0007669"/>
    <property type="project" value="InterPro"/>
</dbReference>
<feature type="domain" description="Peptidase M1 membrane alanine aminopeptidase" evidence="9">
    <location>
        <begin position="57"/>
        <end position="266"/>
    </location>
</feature>
<dbReference type="AlphaFoldDB" id="X1GPE8"/>
<feature type="non-terminal residue" evidence="10">
    <location>
        <position position="1"/>
    </location>
</feature>
<dbReference type="GO" id="GO:0016020">
    <property type="term" value="C:membrane"/>
    <property type="evidence" value="ECO:0007669"/>
    <property type="project" value="TreeGrafter"/>
</dbReference>
<evidence type="ECO:0000256" key="5">
    <source>
        <dbReference type="ARBA" id="ARBA00022723"/>
    </source>
</evidence>
<evidence type="ECO:0000256" key="8">
    <source>
        <dbReference type="ARBA" id="ARBA00023049"/>
    </source>
</evidence>
<comment type="cofactor">
    <cofactor evidence="1">
        <name>Zn(2+)</name>
        <dbReference type="ChEBI" id="CHEBI:29105"/>
    </cofactor>
</comment>
<dbReference type="Pfam" id="PF01433">
    <property type="entry name" value="Peptidase_M1"/>
    <property type="match status" value="1"/>
</dbReference>
<accession>X1GPE8</accession>
<evidence type="ECO:0000256" key="6">
    <source>
        <dbReference type="ARBA" id="ARBA00022801"/>
    </source>
</evidence>
<dbReference type="InterPro" id="IPR001930">
    <property type="entry name" value="Peptidase_M1"/>
</dbReference>
<sequence length="283" mass="33136">TKDARNKTKTFHWMQDRPHSTYLTVLAAGPYHVIEDSLGDLPINYWVYPQDAENAKFSFSKTPEIIAFFNHEFEYEYPWDKYDQVTIPGIGGGAECTSATLLGQGVIHDEKADKDFPSKKLIAHEAAHQWWGDLVTLRDWGHTWINESFGTYCEHLYVKHSLGADEGAVDLLHKKDAYLREAHNRYMRPIVFHRWDKPQQNFDSHTYPKGAVIINMMRWILGDKPFRKTISHFLHKHSYSSADTHDFVIAVKEMTGRNLEWFFEQWFFGPGHPVFDVSYHWDD</sequence>
<dbReference type="InterPro" id="IPR014782">
    <property type="entry name" value="Peptidase_M1_dom"/>
</dbReference>
<dbReference type="GO" id="GO:0043171">
    <property type="term" value="P:peptide catabolic process"/>
    <property type="evidence" value="ECO:0007669"/>
    <property type="project" value="TreeGrafter"/>
</dbReference>
<comment type="caution">
    <text evidence="10">The sequence shown here is derived from an EMBL/GenBank/DDBJ whole genome shotgun (WGS) entry which is preliminary data.</text>
</comment>
<keyword evidence="3" id="KW-0031">Aminopeptidase</keyword>
<feature type="non-terminal residue" evidence="10">
    <location>
        <position position="283"/>
    </location>
</feature>
<evidence type="ECO:0000256" key="4">
    <source>
        <dbReference type="ARBA" id="ARBA00022670"/>
    </source>
</evidence>
<keyword evidence="7" id="KW-0862">Zinc</keyword>
<keyword evidence="4" id="KW-0645">Protease</keyword>
<dbReference type="GO" id="GO:0006508">
    <property type="term" value="P:proteolysis"/>
    <property type="evidence" value="ECO:0007669"/>
    <property type="project" value="UniProtKB-KW"/>
</dbReference>
<keyword evidence="8" id="KW-0482">Metalloprotease</keyword>
<dbReference type="SUPFAM" id="SSF55486">
    <property type="entry name" value="Metalloproteases ('zincins'), catalytic domain"/>
    <property type="match status" value="1"/>
</dbReference>
<comment type="similarity">
    <text evidence="2">Belongs to the peptidase M1 family.</text>
</comment>
<dbReference type="InterPro" id="IPR027268">
    <property type="entry name" value="Peptidase_M4/M1_CTD_sf"/>
</dbReference>
<dbReference type="PANTHER" id="PTHR11533">
    <property type="entry name" value="PROTEASE M1 ZINC METALLOPROTEASE"/>
    <property type="match status" value="1"/>
</dbReference>
<dbReference type="GO" id="GO:0005615">
    <property type="term" value="C:extracellular space"/>
    <property type="evidence" value="ECO:0007669"/>
    <property type="project" value="TreeGrafter"/>
</dbReference>
<evidence type="ECO:0000256" key="7">
    <source>
        <dbReference type="ARBA" id="ARBA00022833"/>
    </source>
</evidence>
<dbReference type="InterPro" id="IPR050344">
    <property type="entry name" value="Peptidase_M1_aminopeptidases"/>
</dbReference>
<evidence type="ECO:0000256" key="3">
    <source>
        <dbReference type="ARBA" id="ARBA00022438"/>
    </source>
</evidence>
<dbReference type="GO" id="GO:0042277">
    <property type="term" value="F:peptide binding"/>
    <property type="evidence" value="ECO:0007669"/>
    <property type="project" value="TreeGrafter"/>
</dbReference>
<keyword evidence="5" id="KW-0479">Metal-binding</keyword>
<dbReference type="PRINTS" id="PR00756">
    <property type="entry name" value="ALADIPTASE"/>
</dbReference>
<dbReference type="GO" id="GO:0005737">
    <property type="term" value="C:cytoplasm"/>
    <property type="evidence" value="ECO:0007669"/>
    <property type="project" value="TreeGrafter"/>
</dbReference>
<dbReference type="EMBL" id="BARU01021369">
    <property type="protein sequence ID" value="GAH59771.1"/>
    <property type="molecule type" value="Genomic_DNA"/>
</dbReference>
<dbReference type="PANTHER" id="PTHR11533:SF174">
    <property type="entry name" value="PUROMYCIN-SENSITIVE AMINOPEPTIDASE-RELATED"/>
    <property type="match status" value="1"/>
</dbReference>
<name>X1GPE8_9ZZZZ</name>
<evidence type="ECO:0000256" key="1">
    <source>
        <dbReference type="ARBA" id="ARBA00001947"/>
    </source>
</evidence>
<dbReference type="Gene3D" id="1.10.390.10">
    <property type="entry name" value="Neutral Protease Domain 2"/>
    <property type="match status" value="1"/>
</dbReference>
<gene>
    <name evidence="10" type="ORF">S03H2_34980</name>
</gene>
<evidence type="ECO:0000259" key="9">
    <source>
        <dbReference type="Pfam" id="PF01433"/>
    </source>
</evidence>
<organism evidence="10">
    <name type="scientific">marine sediment metagenome</name>
    <dbReference type="NCBI Taxonomy" id="412755"/>
    <lineage>
        <taxon>unclassified sequences</taxon>
        <taxon>metagenomes</taxon>
        <taxon>ecological metagenomes</taxon>
    </lineage>
</organism>
<evidence type="ECO:0000313" key="10">
    <source>
        <dbReference type="EMBL" id="GAH59771.1"/>
    </source>
</evidence>
<protein>
    <recommendedName>
        <fullName evidence="9">Peptidase M1 membrane alanine aminopeptidase domain-containing protein</fullName>
    </recommendedName>
</protein>
<proteinExistence type="inferred from homology"/>
<keyword evidence="6" id="KW-0378">Hydrolase</keyword>
<reference evidence="10" key="1">
    <citation type="journal article" date="2014" name="Front. Microbiol.">
        <title>High frequency of phylogenetically diverse reductive dehalogenase-homologous genes in deep subseafloor sedimentary metagenomes.</title>
        <authorList>
            <person name="Kawai M."/>
            <person name="Futagami T."/>
            <person name="Toyoda A."/>
            <person name="Takaki Y."/>
            <person name="Nishi S."/>
            <person name="Hori S."/>
            <person name="Arai W."/>
            <person name="Tsubouchi T."/>
            <person name="Morono Y."/>
            <person name="Uchiyama I."/>
            <person name="Ito T."/>
            <person name="Fujiyama A."/>
            <person name="Inagaki F."/>
            <person name="Takami H."/>
        </authorList>
    </citation>
    <scope>NUCLEOTIDE SEQUENCE</scope>
    <source>
        <strain evidence="10">Expedition CK06-06</strain>
    </source>
</reference>